<evidence type="ECO:0008006" key="3">
    <source>
        <dbReference type="Google" id="ProtNLM"/>
    </source>
</evidence>
<reference evidence="1" key="1">
    <citation type="submission" date="2022-09" db="EMBL/GenBank/DDBJ databases">
        <title>genome sequence of Deinococcus rubellus.</title>
        <authorList>
            <person name="Srinivasan S."/>
        </authorList>
    </citation>
    <scope>NUCLEOTIDE SEQUENCE</scope>
    <source>
        <strain evidence="1">Ant6</strain>
    </source>
</reference>
<protein>
    <recommendedName>
        <fullName evidence="3">GNAT family N-acetyltransferase</fullName>
    </recommendedName>
</protein>
<keyword evidence="2" id="KW-1185">Reference proteome</keyword>
<organism evidence="1 2">
    <name type="scientific">Deinococcus rubellus</name>
    <dbReference type="NCBI Taxonomy" id="1889240"/>
    <lineage>
        <taxon>Bacteria</taxon>
        <taxon>Thermotogati</taxon>
        <taxon>Deinococcota</taxon>
        <taxon>Deinococci</taxon>
        <taxon>Deinococcales</taxon>
        <taxon>Deinococcaceae</taxon>
        <taxon>Deinococcus</taxon>
    </lineage>
</organism>
<evidence type="ECO:0000313" key="1">
    <source>
        <dbReference type="EMBL" id="UWX63226.1"/>
    </source>
</evidence>
<gene>
    <name evidence="1" type="ORF">N0D28_10745</name>
</gene>
<dbReference type="EMBL" id="CP104213">
    <property type="protein sequence ID" value="UWX63226.1"/>
    <property type="molecule type" value="Genomic_DNA"/>
</dbReference>
<name>A0ABY5YET5_9DEIO</name>
<dbReference type="Proteomes" id="UP001060261">
    <property type="component" value="Chromosome"/>
</dbReference>
<sequence>MLPSAVQNLLDYYRPLCTFSHGWAGGESLLAPGTNLLGANAAYLSEDADESVMAAARDWAEQHDLPPLRVRLGSAGDAGTLRVGAWRAAAGPSAIQVEQTSRLHLPRWADVLAEAYGQAEWAAPIARHLAARLEGLPDAVLLLAYAGSEPVGALLWQPCGAHLWGTLDEAVDAPLLSAAADLGGGELSVSLPDSSPLSVTDGQTVGFGRML</sequence>
<dbReference type="RefSeq" id="WP_260559516.1">
    <property type="nucleotide sequence ID" value="NZ_BAABEC010000177.1"/>
</dbReference>
<accession>A0ABY5YET5</accession>
<evidence type="ECO:0000313" key="2">
    <source>
        <dbReference type="Proteomes" id="UP001060261"/>
    </source>
</evidence>
<proteinExistence type="predicted"/>